<feature type="compositionally biased region" description="Polar residues" evidence="5">
    <location>
        <begin position="188"/>
        <end position="197"/>
    </location>
</feature>
<feature type="region of interest" description="Disordered" evidence="5">
    <location>
        <begin position="473"/>
        <end position="504"/>
    </location>
</feature>
<feature type="compositionally biased region" description="Basic residues" evidence="5">
    <location>
        <begin position="494"/>
        <end position="504"/>
    </location>
</feature>
<feature type="domain" description="SOWAHA-C winged helix-turn-helix" evidence="6">
    <location>
        <begin position="4"/>
        <end position="73"/>
    </location>
</feature>
<dbReference type="AlphaFoldDB" id="A0ABD1KKH0"/>
<feature type="region of interest" description="Disordered" evidence="5">
    <location>
        <begin position="77"/>
        <end position="137"/>
    </location>
</feature>
<dbReference type="PROSITE" id="PS50088">
    <property type="entry name" value="ANK_REPEAT"/>
    <property type="match status" value="1"/>
</dbReference>
<evidence type="ECO:0000313" key="7">
    <source>
        <dbReference type="EMBL" id="KAL2099682.1"/>
    </source>
</evidence>
<dbReference type="SMART" id="SM00248">
    <property type="entry name" value="ANK"/>
    <property type="match status" value="2"/>
</dbReference>
<feature type="compositionally biased region" description="Basic and acidic residues" evidence="5">
    <location>
        <begin position="87"/>
        <end position="104"/>
    </location>
</feature>
<feature type="repeat" description="ANK" evidence="4">
    <location>
        <begin position="661"/>
        <end position="682"/>
    </location>
</feature>
<reference evidence="7 8" key="1">
    <citation type="submission" date="2024-09" db="EMBL/GenBank/DDBJ databases">
        <title>A chromosome-level genome assembly of Gray's grenadier anchovy, Coilia grayii.</title>
        <authorList>
            <person name="Fu Z."/>
        </authorList>
    </citation>
    <scope>NUCLEOTIDE SEQUENCE [LARGE SCALE GENOMIC DNA]</scope>
    <source>
        <strain evidence="7">G4</strain>
        <tissue evidence="7">Muscle</tissue>
    </source>
</reference>
<name>A0ABD1KKH0_9TELE</name>
<keyword evidence="8" id="KW-1185">Reference proteome</keyword>
<dbReference type="Gene3D" id="1.25.40.20">
    <property type="entry name" value="Ankyrin repeat-containing domain"/>
    <property type="match status" value="1"/>
</dbReference>
<comment type="similarity">
    <text evidence="3">Belongs to the SOWAH family.</text>
</comment>
<feature type="compositionally biased region" description="Polar residues" evidence="5">
    <location>
        <begin position="252"/>
        <end position="262"/>
    </location>
</feature>
<keyword evidence="2 4" id="KW-0040">ANK repeat</keyword>
<feature type="region of interest" description="Disordered" evidence="5">
    <location>
        <begin position="721"/>
        <end position="745"/>
    </location>
</feature>
<evidence type="ECO:0000313" key="8">
    <source>
        <dbReference type="Proteomes" id="UP001591681"/>
    </source>
</evidence>
<feature type="compositionally biased region" description="Polar residues" evidence="5">
    <location>
        <begin position="475"/>
        <end position="492"/>
    </location>
</feature>
<comment type="caution">
    <text evidence="7">The sequence shown here is derived from an EMBL/GenBank/DDBJ whole genome shotgun (WGS) entry which is preliminary data.</text>
</comment>
<organism evidence="7 8">
    <name type="scientific">Coilia grayii</name>
    <name type="common">Gray's grenadier anchovy</name>
    <dbReference type="NCBI Taxonomy" id="363190"/>
    <lineage>
        <taxon>Eukaryota</taxon>
        <taxon>Metazoa</taxon>
        <taxon>Chordata</taxon>
        <taxon>Craniata</taxon>
        <taxon>Vertebrata</taxon>
        <taxon>Euteleostomi</taxon>
        <taxon>Actinopterygii</taxon>
        <taxon>Neopterygii</taxon>
        <taxon>Teleostei</taxon>
        <taxon>Clupei</taxon>
        <taxon>Clupeiformes</taxon>
        <taxon>Clupeoidei</taxon>
        <taxon>Engraulidae</taxon>
        <taxon>Coilinae</taxon>
        <taxon>Coilia</taxon>
    </lineage>
</organism>
<feature type="region of interest" description="Disordered" evidence="5">
    <location>
        <begin position="188"/>
        <end position="224"/>
    </location>
</feature>
<dbReference type="InterPro" id="IPR058889">
    <property type="entry name" value="WHD_SOWAHA-C"/>
</dbReference>
<dbReference type="Pfam" id="PF12796">
    <property type="entry name" value="Ank_2"/>
    <property type="match status" value="1"/>
</dbReference>
<dbReference type="PANTHER" id="PTHR14491:SF3">
    <property type="entry name" value="ANKYRIN REPEAT DOMAIN-CONTAINING PROTEIN SOWAHB"/>
    <property type="match status" value="1"/>
</dbReference>
<protein>
    <recommendedName>
        <fullName evidence="6">SOWAHA-C winged helix-turn-helix domain-containing protein</fullName>
    </recommendedName>
</protein>
<gene>
    <name evidence="7" type="ORF">ACEWY4_004076</name>
</gene>
<accession>A0ABD1KKH0</accession>
<evidence type="ECO:0000256" key="3">
    <source>
        <dbReference type="ARBA" id="ARBA00038122"/>
    </source>
</evidence>
<dbReference type="Proteomes" id="UP001591681">
    <property type="component" value="Unassembled WGS sequence"/>
</dbReference>
<dbReference type="EMBL" id="JBHFQA010000004">
    <property type="protein sequence ID" value="KAL2099682.1"/>
    <property type="molecule type" value="Genomic_DNA"/>
</dbReference>
<dbReference type="SUPFAM" id="SSF48403">
    <property type="entry name" value="Ankyrin repeat"/>
    <property type="match status" value="1"/>
</dbReference>
<feature type="region of interest" description="Disordered" evidence="5">
    <location>
        <begin position="240"/>
        <end position="262"/>
    </location>
</feature>
<evidence type="ECO:0000256" key="5">
    <source>
        <dbReference type="SAM" id="MobiDB-lite"/>
    </source>
</evidence>
<dbReference type="InterPro" id="IPR036770">
    <property type="entry name" value="Ankyrin_rpt-contain_sf"/>
</dbReference>
<sequence>MATDFTQESVLGFLRCNGEKVKNADLLGHFKYFLKEDEDCVQNRELFKKFVNAVAVVNREDGVSYVVLRKKFKVPGGDIGRGRIPKHHEEKPERSRSKHREPSPRRTTSRSQERRRVPGETSSNLKSNRVPQIPSTAANECSEKILPAAGIIINNNNNVETVNFEKTVKMPPQQTWELSPPSVIITESNPVSRTLKPSPTPPFTSESKRSSGSGQSFEQAWDKEPVETTELVHNSVDIGNLGQSREADGCSTAFSSPDSSHSDLTQFSLQVLKQRPELQELHRSSKNRHVTTGPLPWPLPPSLCHTPGISNSSPCITDVASPLTKAGQQMSSSNDCLTTPKRQPSNYMHGEAVQIRATAAVSSPFQRRSLPLDPSYTPDAAAAAAYSELYHTPLSSTHDCLPGSDCEWPFPLTQDQAWSSDDSLNQRVLVGAPSDRVQEMLQRAQEAKLLSQLHRPVRTNVPGYHHSTGYLEQEMASSRASPLGSTSDNLLRQPTHRVSPHVRSRISRSLGAGLDQPFVEDHEAARHNRLLLLSSSLSINYPISTSPQRTPSSMDVSLSGASSTASLSPCNLNRAFVQRNSFVPLEPKEHDWMVKAASGDWPAIYSLFRDDNSLLSKRDFISGYTVLHWIAKHGDHRVLNTLWYGVNKVGMKLDMDAKTTCGYTPLHMAAMYGHKKLIRILVHKFKANVRLRDTSGRRAWQYLDRDAPAELLQLLGAPQEKKKNLSADGSPQTCVDRPSDRPSTLSATVKRHSSLAALFKHKSLGRLSGHTEMSV</sequence>
<evidence type="ECO:0000256" key="1">
    <source>
        <dbReference type="ARBA" id="ARBA00022737"/>
    </source>
</evidence>
<dbReference type="InterPro" id="IPR002110">
    <property type="entry name" value="Ankyrin_rpt"/>
</dbReference>
<keyword evidence="1" id="KW-0677">Repeat</keyword>
<proteinExistence type="inferred from homology"/>
<dbReference type="Pfam" id="PF25877">
    <property type="entry name" value="WHD_SOWAH"/>
    <property type="match status" value="1"/>
</dbReference>
<evidence type="ECO:0000256" key="4">
    <source>
        <dbReference type="PROSITE-ProRule" id="PRU00023"/>
    </source>
</evidence>
<evidence type="ECO:0000259" key="6">
    <source>
        <dbReference type="Pfam" id="PF25877"/>
    </source>
</evidence>
<dbReference type="PROSITE" id="PS50297">
    <property type="entry name" value="ANK_REP_REGION"/>
    <property type="match status" value="1"/>
</dbReference>
<feature type="compositionally biased region" description="Polar residues" evidence="5">
    <location>
        <begin position="120"/>
        <end position="137"/>
    </location>
</feature>
<dbReference type="PANTHER" id="PTHR14491">
    <property type="entry name" value="SOSONDOWAH, ISOFORM G"/>
    <property type="match status" value="1"/>
</dbReference>
<evidence type="ECO:0000256" key="2">
    <source>
        <dbReference type="ARBA" id="ARBA00023043"/>
    </source>
</evidence>